<dbReference type="InterPro" id="IPR006311">
    <property type="entry name" value="TAT_signal"/>
</dbReference>
<evidence type="ECO:0000256" key="2">
    <source>
        <dbReference type="ARBA" id="ARBA00008520"/>
    </source>
</evidence>
<dbReference type="GO" id="GO:0030288">
    <property type="term" value="C:outer membrane-bounded periplasmic space"/>
    <property type="evidence" value="ECO:0007669"/>
    <property type="project" value="TreeGrafter"/>
</dbReference>
<evidence type="ECO:0000313" key="7">
    <source>
        <dbReference type="Proteomes" id="UP000588017"/>
    </source>
</evidence>
<keyword evidence="7" id="KW-1185">Reference proteome</keyword>
<evidence type="ECO:0000256" key="5">
    <source>
        <dbReference type="ARBA" id="ARBA00022764"/>
    </source>
</evidence>
<reference evidence="6 7" key="1">
    <citation type="submission" date="2020-08" db="EMBL/GenBank/DDBJ databases">
        <title>Genomic Encyclopedia of Type Strains, Phase IV (KMG-IV): sequencing the most valuable type-strain genomes for metagenomic binning, comparative biology and taxonomic classification.</title>
        <authorList>
            <person name="Goeker M."/>
        </authorList>
    </citation>
    <scope>NUCLEOTIDE SEQUENCE [LARGE SCALE GENOMIC DNA]</scope>
    <source>
        <strain evidence="6 7">DSM 101465</strain>
    </source>
</reference>
<dbReference type="CDD" id="cd13589">
    <property type="entry name" value="PBP2_polyamine_RpCGA009"/>
    <property type="match status" value="1"/>
</dbReference>
<dbReference type="PANTHER" id="PTHR30006:SF3">
    <property type="entry name" value="THIAMINE-BINDING PERIPLASMIC PROTEIN"/>
    <property type="match status" value="1"/>
</dbReference>
<comment type="caution">
    <text evidence="6">The sequence shown here is derived from an EMBL/GenBank/DDBJ whole genome shotgun (WGS) entry which is preliminary data.</text>
</comment>
<dbReference type="PANTHER" id="PTHR30006">
    <property type="entry name" value="THIAMINE-BINDING PERIPLASMIC PROTEIN-RELATED"/>
    <property type="match status" value="1"/>
</dbReference>
<proteinExistence type="inferred from homology"/>
<dbReference type="GO" id="GO:0030975">
    <property type="term" value="F:thiamine binding"/>
    <property type="evidence" value="ECO:0007669"/>
    <property type="project" value="TreeGrafter"/>
</dbReference>
<dbReference type="GO" id="GO:0015888">
    <property type="term" value="P:thiamine transport"/>
    <property type="evidence" value="ECO:0007669"/>
    <property type="project" value="TreeGrafter"/>
</dbReference>
<name>A0A841K356_9HYPH</name>
<dbReference type="AlphaFoldDB" id="A0A841K356"/>
<protein>
    <submittedName>
        <fullName evidence="6">Putative spermidine/putrescine transport system substrate-binding protein</fullName>
    </submittedName>
</protein>
<dbReference type="Pfam" id="PF13416">
    <property type="entry name" value="SBP_bac_8"/>
    <property type="match status" value="1"/>
</dbReference>
<evidence type="ECO:0000313" key="6">
    <source>
        <dbReference type="EMBL" id="MBB6166765.1"/>
    </source>
</evidence>
<dbReference type="Proteomes" id="UP000588017">
    <property type="component" value="Unassembled WGS sequence"/>
</dbReference>
<dbReference type="SUPFAM" id="SSF53850">
    <property type="entry name" value="Periplasmic binding protein-like II"/>
    <property type="match status" value="1"/>
</dbReference>
<keyword evidence="5" id="KW-0574">Periplasm</keyword>
<dbReference type="GO" id="GO:0030976">
    <property type="term" value="F:thiamine pyrophosphate binding"/>
    <property type="evidence" value="ECO:0007669"/>
    <property type="project" value="TreeGrafter"/>
</dbReference>
<keyword evidence="4" id="KW-0732">Signal</keyword>
<accession>A0A841K356</accession>
<comment type="similarity">
    <text evidence="2">Belongs to the bacterial solute-binding protein 1 family.</text>
</comment>
<evidence type="ECO:0000256" key="4">
    <source>
        <dbReference type="ARBA" id="ARBA00022729"/>
    </source>
</evidence>
<comment type="subcellular location">
    <subcellularLocation>
        <location evidence="1">Periplasm</location>
    </subcellularLocation>
</comment>
<organism evidence="6 7">
    <name type="scientific">Chelatococcus composti</name>
    <dbReference type="NCBI Taxonomy" id="1743235"/>
    <lineage>
        <taxon>Bacteria</taxon>
        <taxon>Pseudomonadati</taxon>
        <taxon>Pseudomonadota</taxon>
        <taxon>Alphaproteobacteria</taxon>
        <taxon>Hyphomicrobiales</taxon>
        <taxon>Chelatococcaceae</taxon>
        <taxon>Chelatococcus</taxon>
    </lineage>
</organism>
<evidence type="ECO:0000256" key="1">
    <source>
        <dbReference type="ARBA" id="ARBA00004418"/>
    </source>
</evidence>
<keyword evidence="3" id="KW-0813">Transport</keyword>
<dbReference type="Gene3D" id="3.40.190.10">
    <property type="entry name" value="Periplasmic binding protein-like II"/>
    <property type="match status" value="2"/>
</dbReference>
<gene>
    <name evidence="6" type="ORF">HNQ73_000373</name>
</gene>
<sequence length="358" mass="39906">MKGTIGQSKVSRRNFLVGAGTLLAAPYVLKGKALAAGQVVVRTPGGAYDDIMRKFVYDPFTAETGIQVVPVAATVSKLLAMFKANNVEIDLIDTGEGPLITLSRMGALAPIEYDKWTWSRPEDVAPEYRRPDTVANFVYSSVLAFNTETFPGDNHPKNWVDFWDAEKFPGPRMLTDMAAGSPSLEFALLAAGVKKEDLYPIDIDRAFKMLTELRPHIRKFWDSGAVSAQLLSDKEVVMGCIWNGRLQTIIEKGAPLNYVWDGNMIQVQALGIFKDSPNRAAAQRLVDFMTQPDVQAKYVAALRYGPTNLKAFDHISADLLEMMPGGPKSRELGFVQNTEWWEDNRDKVNRVWSRWILG</sequence>
<dbReference type="EMBL" id="JACHEH010000001">
    <property type="protein sequence ID" value="MBB6166765.1"/>
    <property type="molecule type" value="Genomic_DNA"/>
</dbReference>
<dbReference type="PROSITE" id="PS51318">
    <property type="entry name" value="TAT"/>
    <property type="match status" value="1"/>
</dbReference>
<evidence type="ECO:0000256" key="3">
    <source>
        <dbReference type="ARBA" id="ARBA00022448"/>
    </source>
</evidence>
<dbReference type="InterPro" id="IPR006059">
    <property type="entry name" value="SBP"/>
</dbReference>
<dbReference type="RefSeq" id="WP_183331669.1">
    <property type="nucleotide sequence ID" value="NZ_BMHX01000001.1"/>
</dbReference>